<keyword evidence="2" id="KW-0732">Signal</keyword>
<reference evidence="3" key="1">
    <citation type="submission" date="2019-09" db="EMBL/GenBank/DDBJ databases">
        <authorList>
            <person name="Li J."/>
        </authorList>
    </citation>
    <scope>NUCLEOTIDE SEQUENCE [LARGE SCALE GENOMIC DNA]</scope>
    <source>
        <strain evidence="3">JCM 14732</strain>
    </source>
</reference>
<dbReference type="OrthoDB" id="3748311at2"/>
<gene>
    <name evidence="3" type="ORF">ESP70_001140</name>
</gene>
<sequence>MNVSAPRRRTFLGLAPFAIATVAALLAAPSARTDAGVDAVEVRTSSARTASGSADLSNVVFLAAAPAPDPTPEPESGGAAVDEPDESAAIGELAISEVVMVANTDGSATLSATFTGGREAMALKAVSISTKAGALDVASTQMWLPIIPGKVSRAGDASDAGGFVVPQGLAAGQVVRVQFQFDNGTCAALTARTVQRTKAHDEVFPTDGRKLGPGRPTAFKAGCST</sequence>
<feature type="region of interest" description="Disordered" evidence="1">
    <location>
        <begin position="204"/>
        <end position="225"/>
    </location>
</feature>
<feature type="signal peptide" evidence="2">
    <location>
        <begin position="1"/>
        <end position="27"/>
    </location>
</feature>
<dbReference type="EMBL" id="SDPQ02000001">
    <property type="protein sequence ID" value="KAA1399409.1"/>
    <property type="molecule type" value="Genomic_DNA"/>
</dbReference>
<comment type="caution">
    <text evidence="3">The sequence shown here is derived from an EMBL/GenBank/DDBJ whole genome shotgun (WGS) entry which is preliminary data.</text>
</comment>
<dbReference type="Proteomes" id="UP000380867">
    <property type="component" value="Unassembled WGS sequence"/>
</dbReference>
<evidence type="ECO:0000313" key="3">
    <source>
        <dbReference type="EMBL" id="KAA1399409.1"/>
    </source>
</evidence>
<feature type="chain" id="PRO_5024414311" description="Tat pathway signal sequence domain protein" evidence="2">
    <location>
        <begin position="28"/>
        <end position="225"/>
    </location>
</feature>
<protein>
    <recommendedName>
        <fullName evidence="5">Tat pathway signal sequence domain protein</fullName>
    </recommendedName>
</protein>
<dbReference type="InterPro" id="IPR006311">
    <property type="entry name" value="TAT_signal"/>
</dbReference>
<evidence type="ECO:0008006" key="5">
    <source>
        <dbReference type="Google" id="ProtNLM"/>
    </source>
</evidence>
<dbReference type="RefSeq" id="WP_149687553.1">
    <property type="nucleotide sequence ID" value="NZ_SDPQ02000001.1"/>
</dbReference>
<dbReference type="PROSITE" id="PS51318">
    <property type="entry name" value="TAT"/>
    <property type="match status" value="1"/>
</dbReference>
<organism evidence="3 4">
    <name type="scientific">Aeromicrobium ginsengisoli</name>
    <dbReference type="NCBI Taxonomy" id="363867"/>
    <lineage>
        <taxon>Bacteria</taxon>
        <taxon>Bacillati</taxon>
        <taxon>Actinomycetota</taxon>
        <taxon>Actinomycetes</taxon>
        <taxon>Propionibacteriales</taxon>
        <taxon>Nocardioidaceae</taxon>
        <taxon>Aeromicrobium</taxon>
    </lineage>
</organism>
<evidence type="ECO:0000313" key="4">
    <source>
        <dbReference type="Proteomes" id="UP000380867"/>
    </source>
</evidence>
<name>A0A5M4FGR7_9ACTN</name>
<dbReference type="AlphaFoldDB" id="A0A5M4FGR7"/>
<evidence type="ECO:0000256" key="2">
    <source>
        <dbReference type="SAM" id="SignalP"/>
    </source>
</evidence>
<proteinExistence type="predicted"/>
<accession>A0A5M4FGR7</accession>
<evidence type="ECO:0000256" key="1">
    <source>
        <dbReference type="SAM" id="MobiDB-lite"/>
    </source>
</evidence>
<keyword evidence="4" id="KW-1185">Reference proteome</keyword>